<dbReference type="EMBL" id="VWKO01000211">
    <property type="protein sequence ID" value="KAA4024755.1"/>
    <property type="molecule type" value="Genomic_DNA"/>
</dbReference>
<organism evidence="2">
    <name type="scientific">Bacteroides ovatus</name>
    <dbReference type="NCBI Taxonomy" id="28116"/>
    <lineage>
        <taxon>Bacteria</taxon>
        <taxon>Pseudomonadati</taxon>
        <taxon>Bacteroidota</taxon>
        <taxon>Bacteroidia</taxon>
        <taxon>Bacteroidales</taxon>
        <taxon>Bacteroidaceae</taxon>
        <taxon>Bacteroides</taxon>
    </lineage>
</organism>
<dbReference type="InterPro" id="IPR011042">
    <property type="entry name" value="6-blade_b-propeller_TolB-like"/>
</dbReference>
<reference evidence="2" key="1">
    <citation type="journal article" date="2019" name="Nat. Med.">
        <title>A library of human gut bacterial isolates paired with longitudinal multiomics data enables mechanistic microbiome research.</title>
        <authorList>
            <person name="Poyet M."/>
            <person name="Groussin M."/>
            <person name="Gibbons S.M."/>
            <person name="Avila-Pacheco J."/>
            <person name="Jiang X."/>
            <person name="Kearney S.M."/>
            <person name="Perrotta A.R."/>
            <person name="Berdy B."/>
            <person name="Zhao S."/>
            <person name="Lieberman T.D."/>
            <person name="Swanson P.K."/>
            <person name="Smith M."/>
            <person name="Roesemann S."/>
            <person name="Alexander J.E."/>
            <person name="Rich S.A."/>
            <person name="Livny J."/>
            <person name="Vlamakis H."/>
            <person name="Clish C."/>
            <person name="Bullock K."/>
            <person name="Deik A."/>
            <person name="Scott J."/>
            <person name="Pierce K.A."/>
            <person name="Xavier R.J."/>
            <person name="Alm E.J."/>
        </authorList>
    </citation>
    <scope>NUCLEOTIDE SEQUENCE</scope>
    <source>
        <strain evidence="2">BIOML-A147</strain>
    </source>
</reference>
<protein>
    <submittedName>
        <fullName evidence="2">Peptidase S41</fullName>
    </submittedName>
</protein>
<dbReference type="Gene3D" id="2.120.10.30">
    <property type="entry name" value="TolB, C-terminal domain"/>
    <property type="match status" value="1"/>
</dbReference>
<sequence>MKKLLLSAFVICLAGTSIAQESPLWMRHCALSPDGTTIAFTYKGDIYTVPATGGRATQITTNPAFDTEPVWSPDSKQIAFASDRMGSLDVFVVSSEGGAPQRLTTHSGSEKPVAYKDNKHILFA</sequence>
<proteinExistence type="predicted"/>
<feature type="signal peptide" evidence="1">
    <location>
        <begin position="1"/>
        <end position="19"/>
    </location>
</feature>
<dbReference type="PANTHER" id="PTHR36842:SF1">
    <property type="entry name" value="PROTEIN TOLB"/>
    <property type="match status" value="1"/>
</dbReference>
<keyword evidence="1" id="KW-0732">Signal</keyword>
<evidence type="ECO:0000256" key="1">
    <source>
        <dbReference type="SAM" id="SignalP"/>
    </source>
</evidence>
<feature type="chain" id="PRO_5024802837" evidence="1">
    <location>
        <begin position="20"/>
        <end position="124"/>
    </location>
</feature>
<gene>
    <name evidence="2" type="ORF">F3D60_22215</name>
</gene>
<comment type="caution">
    <text evidence="2">The sequence shown here is derived from an EMBL/GenBank/DDBJ whole genome shotgun (WGS) entry which is preliminary data.</text>
</comment>
<evidence type="ECO:0000313" key="2">
    <source>
        <dbReference type="EMBL" id="KAA4024755.1"/>
    </source>
</evidence>
<dbReference type="Pfam" id="PF26549">
    <property type="entry name" value="Tricorn_N"/>
    <property type="match status" value="1"/>
</dbReference>
<name>A0A641S3D1_BACOV</name>
<dbReference type="AlphaFoldDB" id="A0A641S3D1"/>
<feature type="non-terminal residue" evidence="2">
    <location>
        <position position="124"/>
    </location>
</feature>
<dbReference type="PANTHER" id="PTHR36842">
    <property type="entry name" value="PROTEIN TOLB HOMOLOG"/>
    <property type="match status" value="1"/>
</dbReference>
<accession>A0A641S3D1</accession>
<dbReference type="SUPFAM" id="SSF69304">
    <property type="entry name" value="Tricorn protease N-terminal domain"/>
    <property type="match status" value="1"/>
</dbReference>